<dbReference type="InterPro" id="IPR050987">
    <property type="entry name" value="AtrR-like"/>
</dbReference>
<dbReference type="InterPro" id="IPR007219">
    <property type="entry name" value="XnlR_reg_dom"/>
</dbReference>
<dbReference type="GO" id="GO:0008270">
    <property type="term" value="F:zinc ion binding"/>
    <property type="evidence" value="ECO:0007669"/>
    <property type="project" value="InterPro"/>
</dbReference>
<dbReference type="OrthoDB" id="6486656at2759"/>
<accession>A0A0D2HLK5</accession>
<dbReference type="SMART" id="SM00906">
    <property type="entry name" value="Fungal_trans"/>
    <property type="match status" value="1"/>
</dbReference>
<evidence type="ECO:0000259" key="3">
    <source>
        <dbReference type="SMART" id="SM00906"/>
    </source>
</evidence>
<proteinExistence type="predicted"/>
<dbReference type="Proteomes" id="UP000053411">
    <property type="component" value="Unassembled WGS sequence"/>
</dbReference>
<dbReference type="PANTHER" id="PTHR46910">
    <property type="entry name" value="TRANSCRIPTION FACTOR PDR1"/>
    <property type="match status" value="1"/>
</dbReference>
<dbReference type="GO" id="GO:0006351">
    <property type="term" value="P:DNA-templated transcription"/>
    <property type="evidence" value="ECO:0007669"/>
    <property type="project" value="InterPro"/>
</dbReference>
<dbReference type="VEuPathDB" id="FungiDB:Z520_01246"/>
<feature type="domain" description="Xylanolytic transcriptional activator regulatory" evidence="3">
    <location>
        <begin position="252"/>
        <end position="325"/>
    </location>
</feature>
<sequence length="729" mass="80571">MNAHARCVRRANAAVRKNAKKSSDGIVPADTVSRETRENAASLNENCDQESTSAQAEWPPDELQSPERMPSLNQDRPSTYGLVDQGYDSQNTMLSGSEAIPDATPDHSSSAVINGKVARVSDLIGSDLPPAEASILLFEVFIKSVHWFMMVFHESSLRAEMQSILTTGYVAERNLSTLVLILVILLIATKYTTEEELDNVCAGIDLPLLQSKLLKAIETHFLAILDQDNIGTIQVCILLSSFYFYHGRPNRCLAINSAALRIAQNLKFHREPYWHGIDATEREVRRRVWWALYVLDGFGSITYGTTTTIKGSRCQVGLPQNIDDTSDRCPGFTSFENFEGEIPQEVTTLSYQRYKFRLYRIAEPIMGEIYFHDGRPVQDLIKKVQDINKQLLEWEKSVPPELNPKSFTSLSKGAPDPLTRVFQLQALALQLSYDNIQLILHRPLLVYNGVLSLGPRLSVPQPPDLSTGFWETSKELCWNSARRTSCVDEYLATLKPIHNYHATSYIGIQTFTAGVMLGIFALSKPFSAQAQEAKRSIGRLIKMPKLLGYRTTISDQTGLILQRLLRLILDEELKVLTSDDVAPAAVARGSDKGCHYPTASVATARITVDLSNSISTASNDMRMHPTSASNEESSYGKSAVGSSGNHPLPRTQGISGIGVNPVEVVDSPVPQLPSYGIVPPSQGSEESNDPVGAILFNPSLGGSFFDSGFLNELEDLGQGWMWEDCYQFA</sequence>
<dbReference type="AlphaFoldDB" id="A0A0D2HLK5"/>
<dbReference type="GO" id="GO:0003677">
    <property type="term" value="F:DNA binding"/>
    <property type="evidence" value="ECO:0007669"/>
    <property type="project" value="InterPro"/>
</dbReference>
<keyword evidence="1" id="KW-0539">Nucleus</keyword>
<evidence type="ECO:0000256" key="2">
    <source>
        <dbReference type="SAM" id="MobiDB-lite"/>
    </source>
</evidence>
<feature type="compositionally biased region" description="Polar residues" evidence="2">
    <location>
        <begin position="39"/>
        <end position="55"/>
    </location>
</feature>
<dbReference type="Pfam" id="PF04082">
    <property type="entry name" value="Fungal_trans"/>
    <property type="match status" value="1"/>
</dbReference>
<evidence type="ECO:0000313" key="5">
    <source>
        <dbReference type="Proteomes" id="UP000053411"/>
    </source>
</evidence>
<organism evidence="4 5">
    <name type="scientific">Fonsecaea multimorphosa CBS 102226</name>
    <dbReference type="NCBI Taxonomy" id="1442371"/>
    <lineage>
        <taxon>Eukaryota</taxon>
        <taxon>Fungi</taxon>
        <taxon>Dikarya</taxon>
        <taxon>Ascomycota</taxon>
        <taxon>Pezizomycotina</taxon>
        <taxon>Eurotiomycetes</taxon>
        <taxon>Chaetothyriomycetidae</taxon>
        <taxon>Chaetothyriales</taxon>
        <taxon>Herpotrichiellaceae</taxon>
        <taxon>Fonsecaea</taxon>
    </lineage>
</organism>
<reference evidence="4 5" key="1">
    <citation type="submission" date="2015-01" db="EMBL/GenBank/DDBJ databases">
        <title>The Genome Sequence of Fonsecaea multimorphosa CBS 102226.</title>
        <authorList>
            <consortium name="The Broad Institute Genomics Platform"/>
            <person name="Cuomo C."/>
            <person name="de Hoog S."/>
            <person name="Gorbushina A."/>
            <person name="Stielow B."/>
            <person name="Teixiera M."/>
            <person name="Abouelleil A."/>
            <person name="Chapman S.B."/>
            <person name="Priest M."/>
            <person name="Young S.K."/>
            <person name="Wortman J."/>
            <person name="Nusbaum C."/>
            <person name="Birren B."/>
        </authorList>
    </citation>
    <scope>NUCLEOTIDE SEQUENCE [LARGE SCALE GENOMIC DNA]</scope>
    <source>
        <strain evidence="4 5">CBS 102226</strain>
    </source>
</reference>
<evidence type="ECO:0000256" key="1">
    <source>
        <dbReference type="ARBA" id="ARBA00023242"/>
    </source>
</evidence>
<dbReference type="CDD" id="cd12148">
    <property type="entry name" value="fungal_TF_MHR"/>
    <property type="match status" value="1"/>
</dbReference>
<keyword evidence="5" id="KW-1185">Reference proteome</keyword>
<dbReference type="RefSeq" id="XP_016636903.1">
    <property type="nucleotide sequence ID" value="XM_016771764.1"/>
</dbReference>
<dbReference type="GeneID" id="27706992"/>
<dbReference type="EMBL" id="KN848063">
    <property type="protein sequence ID" value="KIY02781.1"/>
    <property type="molecule type" value="Genomic_DNA"/>
</dbReference>
<dbReference type="STRING" id="1442371.A0A0D2HLK5"/>
<dbReference type="GO" id="GO:0003700">
    <property type="term" value="F:DNA-binding transcription factor activity"/>
    <property type="evidence" value="ECO:0007669"/>
    <property type="project" value="InterPro"/>
</dbReference>
<feature type="region of interest" description="Disordered" evidence="2">
    <location>
        <begin position="37"/>
        <end position="75"/>
    </location>
</feature>
<gene>
    <name evidence="4" type="ORF">Z520_01246</name>
</gene>
<evidence type="ECO:0000313" key="4">
    <source>
        <dbReference type="EMBL" id="KIY02781.1"/>
    </source>
</evidence>
<protein>
    <recommendedName>
        <fullName evidence="3">Xylanolytic transcriptional activator regulatory domain-containing protein</fullName>
    </recommendedName>
</protein>
<dbReference type="PANTHER" id="PTHR46910:SF8">
    <property type="entry name" value="ZN(II)2CYS6 TRANSCRIPTION FACTOR (EUROFUNG)"/>
    <property type="match status" value="1"/>
</dbReference>
<feature type="region of interest" description="Disordered" evidence="2">
    <location>
        <begin position="617"/>
        <end position="655"/>
    </location>
</feature>
<name>A0A0D2HLK5_9EURO</name>
<feature type="compositionally biased region" description="Polar residues" evidence="2">
    <location>
        <begin position="626"/>
        <end position="645"/>
    </location>
</feature>